<dbReference type="Proteomes" id="UP000054995">
    <property type="component" value="Unassembled WGS sequence"/>
</dbReference>
<evidence type="ECO:0000313" key="2">
    <source>
        <dbReference type="Proteomes" id="UP000054995"/>
    </source>
</evidence>
<proteinExistence type="predicted"/>
<dbReference type="OrthoDB" id="5920391at2759"/>
<comment type="caution">
    <text evidence="1">The sequence shown here is derived from an EMBL/GenBank/DDBJ whole genome shotgun (WGS) entry which is preliminary data.</text>
</comment>
<evidence type="ECO:0000313" key="1">
    <source>
        <dbReference type="EMBL" id="KRY81299.1"/>
    </source>
</evidence>
<reference evidence="1 2" key="1">
    <citation type="submission" date="2015-01" db="EMBL/GenBank/DDBJ databases">
        <title>Evolution of Trichinella species and genotypes.</title>
        <authorList>
            <person name="Korhonen P.K."/>
            <person name="Edoardo P."/>
            <person name="Giuseppe L.R."/>
            <person name="Gasser R.B."/>
        </authorList>
    </citation>
    <scope>NUCLEOTIDE SEQUENCE [LARGE SCALE GENOMIC DNA]</scope>
    <source>
        <strain evidence="1">ISS470</strain>
    </source>
</reference>
<name>A0A0V1F7U7_TRIPS</name>
<dbReference type="EMBL" id="JYDT01000243">
    <property type="protein sequence ID" value="KRY81299.1"/>
    <property type="molecule type" value="Genomic_DNA"/>
</dbReference>
<accession>A0A0V1F7U7</accession>
<dbReference type="AlphaFoldDB" id="A0A0V1F7U7"/>
<keyword evidence="2" id="KW-1185">Reference proteome</keyword>
<gene>
    <name evidence="1" type="ORF">T4D_11411</name>
</gene>
<protein>
    <submittedName>
        <fullName evidence="1">Uncharacterized protein</fullName>
    </submittedName>
</protein>
<organism evidence="1 2">
    <name type="scientific">Trichinella pseudospiralis</name>
    <name type="common">Parasitic roundworm</name>
    <dbReference type="NCBI Taxonomy" id="6337"/>
    <lineage>
        <taxon>Eukaryota</taxon>
        <taxon>Metazoa</taxon>
        <taxon>Ecdysozoa</taxon>
        <taxon>Nematoda</taxon>
        <taxon>Enoplea</taxon>
        <taxon>Dorylaimia</taxon>
        <taxon>Trichinellida</taxon>
        <taxon>Trichinellidae</taxon>
        <taxon>Trichinella</taxon>
    </lineage>
</organism>
<sequence>MYAELEGLAESLSDDDHVEKADIFIDEMNVHIDVEEGADPSMKAVQWSEHPPGLFKMARRKHFTYLLWPEMPTIYNLSCIMAMFYRGKSIVHARRRDMLPGGDIGHGRYGFKKQKYYEGICDQLHNCCVRKELKRMNEMNIHQLTEAGLWSTGCAFDGVNTNSGPETPMYYPANGISEPYFNLYGTTGITRMMEITNPETSGSFHRPATAFAEQVLNILSVAMVLLDEERRCPIPHFIWHFWDYAEEPF</sequence>